<dbReference type="OrthoDB" id="10027521at2759"/>
<reference evidence="2" key="1">
    <citation type="submission" date="2023-01" db="EMBL/GenBank/DDBJ databases">
        <title>Genome assembly of the deep-sea coral Lophelia pertusa.</title>
        <authorList>
            <person name="Herrera S."/>
            <person name="Cordes E."/>
        </authorList>
    </citation>
    <scope>NUCLEOTIDE SEQUENCE</scope>
    <source>
        <strain evidence="2">USNM1676648</strain>
        <tissue evidence="2">Polyp</tissue>
    </source>
</reference>
<proteinExistence type="predicted"/>
<name>A0A9W9YGZ1_9CNID</name>
<dbReference type="PANTHER" id="PTHR22382">
    <property type="entry name" value="RIKEN CDNA 4921504E06 GENE"/>
    <property type="match status" value="1"/>
</dbReference>
<dbReference type="InterPro" id="IPR040119">
    <property type="entry name" value="C10orf67-like"/>
</dbReference>
<feature type="domain" description="DUF4709" evidence="1">
    <location>
        <begin position="1"/>
        <end position="103"/>
    </location>
</feature>
<dbReference type="PANTHER" id="PTHR22382:SF7">
    <property type="entry name" value="RIKEN CDNA 4921504E06 GENE"/>
    <property type="match status" value="1"/>
</dbReference>
<organism evidence="2 3">
    <name type="scientific">Desmophyllum pertusum</name>
    <dbReference type="NCBI Taxonomy" id="174260"/>
    <lineage>
        <taxon>Eukaryota</taxon>
        <taxon>Metazoa</taxon>
        <taxon>Cnidaria</taxon>
        <taxon>Anthozoa</taxon>
        <taxon>Hexacorallia</taxon>
        <taxon>Scleractinia</taxon>
        <taxon>Caryophylliina</taxon>
        <taxon>Caryophylliidae</taxon>
        <taxon>Desmophyllum</taxon>
    </lineage>
</organism>
<dbReference type="Pfam" id="PF15821">
    <property type="entry name" value="DUF4709"/>
    <property type="match status" value="1"/>
</dbReference>
<gene>
    <name evidence="2" type="ORF">OS493_040260</name>
</gene>
<dbReference type="InterPro" id="IPR031651">
    <property type="entry name" value="DUF4709"/>
</dbReference>
<keyword evidence="3" id="KW-1185">Reference proteome</keyword>
<sequence length="151" mass="17768">PSIADQVRVGYFSQDRSSQTEVSEIAQLKEMTEVLQNLVRDIENLKRVYIMQSMFYRQTTRTSCRRELWTYIVELMIESWSWRNTMRSRVNVTHEEDYRQQLAACLSPADCPSQHSRTAADKQLDDAFQTGHSQASSVDLRIQRCTRLREE</sequence>
<evidence type="ECO:0000259" key="1">
    <source>
        <dbReference type="Pfam" id="PF15821"/>
    </source>
</evidence>
<comment type="caution">
    <text evidence="2">The sequence shown here is derived from an EMBL/GenBank/DDBJ whole genome shotgun (WGS) entry which is preliminary data.</text>
</comment>
<protein>
    <recommendedName>
        <fullName evidence="1">DUF4709 domain-containing protein</fullName>
    </recommendedName>
</protein>
<dbReference type="Proteomes" id="UP001163046">
    <property type="component" value="Unassembled WGS sequence"/>
</dbReference>
<dbReference type="EMBL" id="MU827627">
    <property type="protein sequence ID" value="KAJ7346448.1"/>
    <property type="molecule type" value="Genomic_DNA"/>
</dbReference>
<evidence type="ECO:0000313" key="3">
    <source>
        <dbReference type="Proteomes" id="UP001163046"/>
    </source>
</evidence>
<feature type="non-terminal residue" evidence="2">
    <location>
        <position position="151"/>
    </location>
</feature>
<feature type="non-terminal residue" evidence="2">
    <location>
        <position position="1"/>
    </location>
</feature>
<accession>A0A9W9YGZ1</accession>
<dbReference type="AlphaFoldDB" id="A0A9W9YGZ1"/>
<evidence type="ECO:0000313" key="2">
    <source>
        <dbReference type="EMBL" id="KAJ7346448.1"/>
    </source>
</evidence>